<reference evidence="2" key="1">
    <citation type="submission" date="2021-03" db="EMBL/GenBank/DDBJ databases">
        <title>Evolutionary innovations through gain and loss of genes in the ectomycorrhizal Boletales.</title>
        <authorList>
            <person name="Wu G."/>
            <person name="Miyauchi S."/>
            <person name="Morin E."/>
            <person name="Yang Z.-L."/>
            <person name="Xu J."/>
            <person name="Martin F.M."/>
        </authorList>
    </citation>
    <scope>NUCLEOTIDE SEQUENCE</scope>
    <source>
        <strain evidence="2">BR01</strain>
    </source>
</reference>
<dbReference type="OrthoDB" id="552049at2759"/>
<evidence type="ECO:0000313" key="2">
    <source>
        <dbReference type="EMBL" id="KAG6370852.1"/>
    </source>
</evidence>
<dbReference type="SUPFAM" id="SSF46565">
    <property type="entry name" value="Chaperone J-domain"/>
    <property type="match status" value="1"/>
</dbReference>
<dbReference type="Pfam" id="PF00226">
    <property type="entry name" value="DnaJ"/>
    <property type="match status" value="1"/>
</dbReference>
<dbReference type="InterPro" id="IPR026894">
    <property type="entry name" value="DnaJ_X"/>
</dbReference>
<proteinExistence type="predicted"/>
<dbReference type="InterPro" id="IPR018253">
    <property type="entry name" value="DnaJ_domain_CS"/>
</dbReference>
<sequence>MATRRPSSESFMTRTLHFSSSIRDNCHLIGTQEKPLETGYYDILGVPIDVTTEEHQEGISQVFFAYSLYYSHATLYHPWHPGQLAIKHHPRADKNPNNPHAEERFKQIAIAYQTLSDPVLRKKYNEFGPKESSPSIFNTTSLSSSELRKESYRVELLHVIRFVYVFKAKHFLDTSQSLFGVSGWLYNVQGKYHVFSET</sequence>
<dbReference type="CDD" id="cd06257">
    <property type="entry name" value="DnaJ"/>
    <property type="match status" value="1"/>
</dbReference>
<dbReference type="Gene3D" id="1.10.287.110">
    <property type="entry name" value="DnaJ domain"/>
    <property type="match status" value="1"/>
</dbReference>
<keyword evidence="3" id="KW-1185">Reference proteome</keyword>
<dbReference type="Pfam" id="PF14308">
    <property type="entry name" value="DnaJ-X"/>
    <property type="match status" value="1"/>
</dbReference>
<organism evidence="2 3">
    <name type="scientific">Boletus reticuloceps</name>
    <dbReference type="NCBI Taxonomy" id="495285"/>
    <lineage>
        <taxon>Eukaryota</taxon>
        <taxon>Fungi</taxon>
        <taxon>Dikarya</taxon>
        <taxon>Basidiomycota</taxon>
        <taxon>Agaricomycotina</taxon>
        <taxon>Agaricomycetes</taxon>
        <taxon>Agaricomycetidae</taxon>
        <taxon>Boletales</taxon>
        <taxon>Boletineae</taxon>
        <taxon>Boletaceae</taxon>
        <taxon>Boletoideae</taxon>
        <taxon>Boletus</taxon>
    </lineage>
</organism>
<gene>
    <name evidence="2" type="ORF">JVT61DRAFT_10870</name>
</gene>
<evidence type="ECO:0000313" key="3">
    <source>
        <dbReference type="Proteomes" id="UP000683000"/>
    </source>
</evidence>
<dbReference type="PROSITE" id="PS50076">
    <property type="entry name" value="DNAJ_2"/>
    <property type="match status" value="1"/>
</dbReference>
<dbReference type="Proteomes" id="UP000683000">
    <property type="component" value="Unassembled WGS sequence"/>
</dbReference>
<dbReference type="AlphaFoldDB" id="A0A8I2YFE7"/>
<dbReference type="PROSITE" id="PS00636">
    <property type="entry name" value="DNAJ_1"/>
    <property type="match status" value="1"/>
</dbReference>
<dbReference type="PANTHER" id="PTHR44924">
    <property type="entry name" value="DNAJ SUBFAMILY A MEMBER 2"/>
    <property type="match status" value="1"/>
</dbReference>
<name>A0A8I2YFE7_9AGAM</name>
<dbReference type="PANTHER" id="PTHR44924:SF1">
    <property type="entry name" value="DNAJ SUBFAMILY A MEMBER 2"/>
    <property type="match status" value="1"/>
</dbReference>
<comment type="caution">
    <text evidence="2">The sequence shown here is derived from an EMBL/GenBank/DDBJ whole genome shotgun (WGS) entry which is preliminary data.</text>
</comment>
<feature type="domain" description="J" evidence="1">
    <location>
        <begin position="39"/>
        <end position="128"/>
    </location>
</feature>
<protein>
    <recommendedName>
        <fullName evidence="1">J domain-containing protein</fullName>
    </recommendedName>
</protein>
<dbReference type="EMBL" id="JAGFBS010000043">
    <property type="protein sequence ID" value="KAG6370852.1"/>
    <property type="molecule type" value="Genomic_DNA"/>
</dbReference>
<dbReference type="SMART" id="SM00271">
    <property type="entry name" value="DnaJ"/>
    <property type="match status" value="1"/>
</dbReference>
<accession>A0A8I2YFE7</accession>
<evidence type="ECO:0000259" key="1">
    <source>
        <dbReference type="PROSITE" id="PS50076"/>
    </source>
</evidence>
<dbReference type="InterPro" id="IPR001623">
    <property type="entry name" value="DnaJ_domain"/>
</dbReference>
<dbReference type="InterPro" id="IPR036869">
    <property type="entry name" value="J_dom_sf"/>
</dbReference>
<dbReference type="PRINTS" id="PR00625">
    <property type="entry name" value="JDOMAIN"/>
</dbReference>